<dbReference type="AlphaFoldDB" id="A0A2H0LLR8"/>
<dbReference type="Proteomes" id="UP000230859">
    <property type="component" value="Unassembled WGS sequence"/>
</dbReference>
<proteinExistence type="predicted"/>
<dbReference type="PANTHER" id="PTHR36836">
    <property type="entry name" value="COLANIC ACID BIOSYNTHESIS PROTEIN WCAK"/>
    <property type="match status" value="1"/>
</dbReference>
<dbReference type="InterPro" id="IPR007345">
    <property type="entry name" value="Polysacch_pyruvyl_Trfase"/>
</dbReference>
<dbReference type="Pfam" id="PF04230">
    <property type="entry name" value="PS_pyruv_trans"/>
    <property type="match status" value="1"/>
</dbReference>
<name>A0A2H0LLR8_9BACT</name>
<evidence type="ECO:0000313" key="2">
    <source>
        <dbReference type="EMBL" id="PIQ85331.1"/>
    </source>
</evidence>
<evidence type="ECO:0000313" key="3">
    <source>
        <dbReference type="Proteomes" id="UP000230859"/>
    </source>
</evidence>
<protein>
    <recommendedName>
        <fullName evidence="1">Polysaccharide pyruvyl transferase domain-containing protein</fullName>
    </recommendedName>
</protein>
<comment type="caution">
    <text evidence="2">The sequence shown here is derived from an EMBL/GenBank/DDBJ whole genome shotgun (WGS) entry which is preliminary data.</text>
</comment>
<reference evidence="2 3" key="1">
    <citation type="submission" date="2017-09" db="EMBL/GenBank/DDBJ databases">
        <title>Depth-based differentiation of microbial function through sediment-hosted aquifers and enrichment of novel symbionts in the deep terrestrial subsurface.</title>
        <authorList>
            <person name="Probst A.J."/>
            <person name="Ladd B."/>
            <person name="Jarett J.K."/>
            <person name="Geller-Mcgrath D.E."/>
            <person name="Sieber C.M."/>
            <person name="Emerson J.B."/>
            <person name="Anantharaman K."/>
            <person name="Thomas B.C."/>
            <person name="Malmstrom R."/>
            <person name="Stieglmeier M."/>
            <person name="Klingl A."/>
            <person name="Woyke T."/>
            <person name="Ryan C.M."/>
            <person name="Banfield J.F."/>
        </authorList>
    </citation>
    <scope>NUCLEOTIDE SEQUENCE [LARGE SCALE GENOMIC DNA]</scope>
    <source>
        <strain evidence="2">CG11_big_fil_rev_8_21_14_0_20_45_26</strain>
    </source>
</reference>
<feature type="domain" description="Polysaccharide pyruvyl transferase" evidence="1">
    <location>
        <begin position="31"/>
        <end position="246"/>
    </location>
</feature>
<gene>
    <name evidence="2" type="ORF">COV74_09010</name>
</gene>
<dbReference type="EMBL" id="PCVY01000068">
    <property type="protein sequence ID" value="PIQ85331.1"/>
    <property type="molecule type" value="Genomic_DNA"/>
</dbReference>
<accession>A0A2H0LLR8</accession>
<dbReference type="PANTHER" id="PTHR36836:SF1">
    <property type="entry name" value="COLANIC ACID BIOSYNTHESIS PROTEIN WCAK"/>
    <property type="match status" value="1"/>
</dbReference>
<evidence type="ECO:0000259" key="1">
    <source>
        <dbReference type="Pfam" id="PF04230"/>
    </source>
</evidence>
<sequence>MFGNLKVFFANDTSSEHHAGCIAVSFAHRAMLRKKRVNVIGTHYVHEAADMYAENAEKSIEKVLASHWGKLIRRCDALVVNGEGTIHHGKGMHLLAMIAAAQKLNKKTFLINCVLQEVPPFINIFSRLTDLTVREPFSAAVAKRLGGKPRIVPDSILEAPFQDKIYENLRNEIVIGDGHEHQSDVCNILESLRRHHRTWRVKEKNRQHDWMFAIASLRTARLYVTGRFHGIYLCALAGIPFVALPSNSHKIEALIAWSKCRIPICYNLAETEKAIKYALNSPNEFDKFRTFLLTQKPLTTFEYLN</sequence>
<organism evidence="2 3">
    <name type="scientific">Candidatus Abzuiibacterium crystallinum</name>
    <dbReference type="NCBI Taxonomy" id="1974748"/>
    <lineage>
        <taxon>Bacteria</taxon>
        <taxon>Pseudomonadati</taxon>
        <taxon>Candidatus Omnitrophota</taxon>
        <taxon>Candidatus Abzuiibacterium</taxon>
    </lineage>
</organism>